<gene>
    <name evidence="14" type="ORF">SAMN04489746_0967</name>
</gene>
<keyword evidence="8" id="KW-0862">Zinc</keyword>
<dbReference type="FunFam" id="1.10.8.60:FF:000013">
    <property type="entry name" value="DNA polymerase III subunit gamma/tau"/>
    <property type="match status" value="1"/>
</dbReference>
<dbReference type="InterPro" id="IPR050238">
    <property type="entry name" value="DNA_Rep/Repair_Clamp_Loader"/>
</dbReference>
<dbReference type="SUPFAM" id="SSF52540">
    <property type="entry name" value="P-loop containing nucleoside triphosphate hydrolases"/>
    <property type="match status" value="1"/>
</dbReference>
<dbReference type="GO" id="GO:0003677">
    <property type="term" value="F:DNA binding"/>
    <property type="evidence" value="ECO:0007669"/>
    <property type="project" value="InterPro"/>
</dbReference>
<organism evidence="14 15">
    <name type="scientific">Atopobium minutum</name>
    <dbReference type="NCBI Taxonomy" id="1381"/>
    <lineage>
        <taxon>Bacteria</taxon>
        <taxon>Bacillati</taxon>
        <taxon>Actinomycetota</taxon>
        <taxon>Coriobacteriia</taxon>
        <taxon>Coriobacteriales</taxon>
        <taxon>Atopobiaceae</taxon>
        <taxon>Atopobium</taxon>
    </lineage>
</organism>
<dbReference type="InterPro" id="IPR008921">
    <property type="entry name" value="DNA_pol3_clamp-load_cplx_C"/>
</dbReference>
<accession>A0AB38A6T1</accession>
<dbReference type="CDD" id="cd18137">
    <property type="entry name" value="HLD_clamp_pol_III_gamma_tau"/>
    <property type="match status" value="1"/>
</dbReference>
<evidence type="ECO:0000256" key="6">
    <source>
        <dbReference type="ARBA" id="ARBA00022723"/>
    </source>
</evidence>
<feature type="domain" description="AAA+ ATPase" evidence="13">
    <location>
        <begin position="35"/>
        <end position="181"/>
    </location>
</feature>
<dbReference type="NCBIfam" id="TIGR02397">
    <property type="entry name" value="dnaX_nterm"/>
    <property type="match status" value="1"/>
</dbReference>
<feature type="compositionally biased region" description="Acidic residues" evidence="12">
    <location>
        <begin position="802"/>
        <end position="813"/>
    </location>
</feature>
<comment type="catalytic activity">
    <reaction evidence="11">
        <text>DNA(n) + a 2'-deoxyribonucleoside 5'-triphosphate = DNA(n+1) + diphosphate</text>
        <dbReference type="Rhea" id="RHEA:22508"/>
        <dbReference type="Rhea" id="RHEA-COMP:17339"/>
        <dbReference type="Rhea" id="RHEA-COMP:17340"/>
        <dbReference type="ChEBI" id="CHEBI:33019"/>
        <dbReference type="ChEBI" id="CHEBI:61560"/>
        <dbReference type="ChEBI" id="CHEBI:173112"/>
        <dbReference type="EC" id="2.7.7.7"/>
    </reaction>
</comment>
<dbReference type="InterPro" id="IPR003593">
    <property type="entry name" value="AAA+_ATPase"/>
</dbReference>
<evidence type="ECO:0000256" key="10">
    <source>
        <dbReference type="ARBA" id="ARBA00022932"/>
    </source>
</evidence>
<dbReference type="GO" id="GO:0046872">
    <property type="term" value="F:metal ion binding"/>
    <property type="evidence" value="ECO:0007669"/>
    <property type="project" value="UniProtKB-KW"/>
</dbReference>
<dbReference type="SMART" id="SM00382">
    <property type="entry name" value="AAA"/>
    <property type="match status" value="1"/>
</dbReference>
<dbReference type="Pfam" id="PF13177">
    <property type="entry name" value="DNA_pol3_delta2"/>
    <property type="match status" value="1"/>
</dbReference>
<keyword evidence="7" id="KW-0547">Nucleotide-binding</keyword>
<feature type="region of interest" description="Disordered" evidence="12">
    <location>
        <begin position="396"/>
        <end position="427"/>
    </location>
</feature>
<dbReference type="FunFam" id="3.40.50.300:FF:000014">
    <property type="entry name" value="DNA polymerase III subunit gamma/tau"/>
    <property type="match status" value="1"/>
</dbReference>
<comment type="similarity">
    <text evidence="1">Belongs to the DnaX/STICHEL family.</text>
</comment>
<dbReference type="GO" id="GO:0003887">
    <property type="term" value="F:DNA-directed DNA polymerase activity"/>
    <property type="evidence" value="ECO:0007669"/>
    <property type="project" value="UniProtKB-KW"/>
</dbReference>
<evidence type="ECO:0000259" key="13">
    <source>
        <dbReference type="SMART" id="SM00382"/>
    </source>
</evidence>
<dbReference type="GO" id="GO:0009360">
    <property type="term" value="C:DNA polymerase III complex"/>
    <property type="evidence" value="ECO:0007669"/>
    <property type="project" value="InterPro"/>
</dbReference>
<feature type="compositionally biased region" description="Basic and acidic residues" evidence="12">
    <location>
        <begin position="631"/>
        <end position="643"/>
    </location>
</feature>
<keyword evidence="3" id="KW-0808">Transferase</keyword>
<dbReference type="GO" id="GO:0005524">
    <property type="term" value="F:ATP binding"/>
    <property type="evidence" value="ECO:0007669"/>
    <property type="project" value="UniProtKB-KW"/>
</dbReference>
<evidence type="ECO:0000256" key="9">
    <source>
        <dbReference type="ARBA" id="ARBA00022840"/>
    </source>
</evidence>
<feature type="compositionally biased region" description="Low complexity" evidence="12">
    <location>
        <begin position="396"/>
        <end position="415"/>
    </location>
</feature>
<dbReference type="Gene3D" id="1.20.272.10">
    <property type="match status" value="1"/>
</dbReference>
<evidence type="ECO:0000313" key="15">
    <source>
        <dbReference type="Proteomes" id="UP000183687"/>
    </source>
</evidence>
<evidence type="ECO:0000256" key="1">
    <source>
        <dbReference type="ARBA" id="ARBA00006360"/>
    </source>
</evidence>
<feature type="compositionally biased region" description="Low complexity" evidence="12">
    <location>
        <begin position="485"/>
        <end position="509"/>
    </location>
</feature>
<keyword evidence="4" id="KW-0548">Nucleotidyltransferase</keyword>
<feature type="compositionally biased region" description="Pro residues" evidence="12">
    <location>
        <begin position="607"/>
        <end position="617"/>
    </location>
</feature>
<evidence type="ECO:0000256" key="2">
    <source>
        <dbReference type="ARBA" id="ARBA00012417"/>
    </source>
</evidence>
<dbReference type="PANTHER" id="PTHR11669">
    <property type="entry name" value="REPLICATION FACTOR C / DNA POLYMERASE III GAMMA-TAU SUBUNIT"/>
    <property type="match status" value="1"/>
</dbReference>
<keyword evidence="10" id="KW-0239">DNA-directed DNA polymerase</keyword>
<dbReference type="InterPro" id="IPR012763">
    <property type="entry name" value="DNA_pol_III_sug/sutau_N"/>
</dbReference>
<dbReference type="AlphaFoldDB" id="A0AB38A6T1"/>
<evidence type="ECO:0000256" key="3">
    <source>
        <dbReference type="ARBA" id="ARBA00022679"/>
    </source>
</evidence>
<evidence type="ECO:0000256" key="4">
    <source>
        <dbReference type="ARBA" id="ARBA00022695"/>
    </source>
</evidence>
<protein>
    <recommendedName>
        <fullName evidence="2">DNA-directed DNA polymerase</fullName>
        <ecNumber evidence="2">2.7.7.7</ecNumber>
    </recommendedName>
</protein>
<evidence type="ECO:0000313" key="14">
    <source>
        <dbReference type="EMBL" id="SEB73309.1"/>
    </source>
</evidence>
<dbReference type="EMBL" id="FNSH01000001">
    <property type="protein sequence ID" value="SEB73309.1"/>
    <property type="molecule type" value="Genomic_DNA"/>
</dbReference>
<comment type="caution">
    <text evidence="14">The sequence shown here is derived from an EMBL/GenBank/DDBJ whole genome shotgun (WGS) entry which is preliminary data.</text>
</comment>
<evidence type="ECO:0000256" key="7">
    <source>
        <dbReference type="ARBA" id="ARBA00022741"/>
    </source>
</evidence>
<dbReference type="Pfam" id="PF22608">
    <property type="entry name" value="DNAX_ATPase_lid"/>
    <property type="match status" value="1"/>
</dbReference>
<dbReference type="Proteomes" id="UP000183687">
    <property type="component" value="Unassembled WGS sequence"/>
</dbReference>
<dbReference type="InterPro" id="IPR027417">
    <property type="entry name" value="P-loop_NTPase"/>
</dbReference>
<dbReference type="PANTHER" id="PTHR11669:SF0">
    <property type="entry name" value="PROTEIN STICHEL-LIKE 2"/>
    <property type="match status" value="1"/>
</dbReference>
<evidence type="ECO:0000256" key="12">
    <source>
        <dbReference type="SAM" id="MobiDB-lite"/>
    </source>
</evidence>
<dbReference type="EC" id="2.7.7.7" evidence="2"/>
<evidence type="ECO:0000256" key="8">
    <source>
        <dbReference type="ARBA" id="ARBA00022833"/>
    </source>
</evidence>
<evidence type="ECO:0000256" key="5">
    <source>
        <dbReference type="ARBA" id="ARBA00022705"/>
    </source>
</evidence>
<keyword evidence="9" id="KW-0067">ATP-binding</keyword>
<dbReference type="CDD" id="cd00009">
    <property type="entry name" value="AAA"/>
    <property type="match status" value="1"/>
</dbReference>
<dbReference type="Gene3D" id="3.40.50.300">
    <property type="entry name" value="P-loop containing nucleotide triphosphate hydrolases"/>
    <property type="match status" value="1"/>
</dbReference>
<evidence type="ECO:0000256" key="11">
    <source>
        <dbReference type="ARBA" id="ARBA00049244"/>
    </source>
</evidence>
<dbReference type="PRINTS" id="PR00300">
    <property type="entry name" value="CLPPROTEASEA"/>
</dbReference>
<sequence length="813" mass="85605">MESLYTKYRPQTFDDVVGQSHVVNTLKRAVMEGRTGHAYLFCGPRGTGKTTMARVLAKALICKGGTDGLPDGNCEDCQLIAAGEHPDVYELDAASRTGVDSVRDEIINNVNYAPVRGQRKVYIIDEVHMLTNQAFNALLKTLEEPPSHVVFILCTTDPQKILATVLSRVQRFDFHAISTSDIAGRLAYICTAEGFTYDEAALELVARHAHGGLRDALSMLEQLSVFGAGSISLTDVNDLLGSLSNQQLGQVSASLAKRDVVSLFNEVAELVNNGHDLLQFTRELAAHIRNLYVIAAGGNPAKLIVGTAEETAQLTQEAQQFVGGVDRLSRILVELGHASSQMRMATNQRLVLEVCFTRLARPESELTLEALAERIAVLEAQLVQGAACATAAFATTSTSAADPTPPAAATSAAPAERTDAPTVSPSVEKPVEAAAVPPMAQLSAVEATPVSQPTAAETALPPQPTPVSAPAVTAPVPAPDPVLAPAPAVKPTVQQTASSSISSSAPGSPELMRGWGQVLDTLRQKAPSRSSLLMNAVLVADSGEMLTVSLPAGSKFAMNMLVRPEVMKEVQSVVAEVFGQRGIEYVESNMPTAQAGASSLVAQPIATPAPAPTPIPQQVPKQQKSVSAPEHQSEPEPKSEPKPESPAGIAVVPKMASEPSAEERVPIDAYGDIEPAPWEESQAPSTSPAATPTPTPTTPAASTPKPAAKPKPATKRTKQGKTADSYFSARTALPEEVPSDLTALLEDVFGGPVTLTTIAPESEGEEEADLYDALVEDTAVTDNVDGQDSGQGMDQADFGSTADDDFVNYSEED</sequence>
<feature type="region of interest" description="Disordered" evidence="12">
    <location>
        <begin position="780"/>
        <end position="813"/>
    </location>
</feature>
<keyword evidence="5" id="KW-0235">DNA replication</keyword>
<dbReference type="GO" id="GO:0006261">
    <property type="term" value="P:DNA-templated DNA replication"/>
    <property type="evidence" value="ECO:0007669"/>
    <property type="project" value="TreeGrafter"/>
</dbReference>
<feature type="region of interest" description="Disordered" evidence="12">
    <location>
        <begin position="605"/>
        <end position="738"/>
    </location>
</feature>
<name>A0AB38A6T1_9ACTN</name>
<dbReference type="NCBIfam" id="NF004046">
    <property type="entry name" value="PRK05563.1"/>
    <property type="match status" value="1"/>
</dbReference>
<dbReference type="SUPFAM" id="SSF48019">
    <property type="entry name" value="post-AAA+ oligomerization domain-like"/>
    <property type="match status" value="1"/>
</dbReference>
<dbReference type="Pfam" id="PF12169">
    <property type="entry name" value="DNA_pol3_gamma3"/>
    <property type="match status" value="1"/>
</dbReference>
<dbReference type="Gene3D" id="1.10.8.60">
    <property type="match status" value="1"/>
</dbReference>
<keyword evidence="6" id="KW-0479">Metal-binding</keyword>
<feature type="region of interest" description="Disordered" evidence="12">
    <location>
        <begin position="444"/>
        <end position="509"/>
    </location>
</feature>
<dbReference type="RefSeq" id="WP_002562873.1">
    <property type="nucleotide sequence ID" value="NZ_CALJSN010000007.1"/>
</dbReference>
<dbReference type="InterPro" id="IPR045085">
    <property type="entry name" value="HLD_clamp_pol_III_gamma_tau"/>
</dbReference>
<feature type="compositionally biased region" description="Polar residues" evidence="12">
    <location>
        <begin position="780"/>
        <end position="792"/>
    </location>
</feature>
<proteinExistence type="inferred from homology"/>
<dbReference type="InterPro" id="IPR001270">
    <property type="entry name" value="ClpA/B"/>
</dbReference>
<reference evidence="14 15" key="1">
    <citation type="submission" date="2016-10" db="EMBL/GenBank/DDBJ databases">
        <authorList>
            <person name="Varghese N."/>
            <person name="Submissions S."/>
        </authorList>
    </citation>
    <scope>NUCLEOTIDE SEQUENCE [LARGE SCALE GENOMIC DNA]</scope>
    <source>
        <strain evidence="14 15">DSM 20586</strain>
    </source>
</reference>
<dbReference type="InterPro" id="IPR022754">
    <property type="entry name" value="DNA_pol_III_gamma-3"/>
</dbReference>